<organism evidence="3 4">
    <name type="scientific">Bythopirellula goksoeyrii</name>
    <dbReference type="NCBI Taxonomy" id="1400387"/>
    <lineage>
        <taxon>Bacteria</taxon>
        <taxon>Pseudomonadati</taxon>
        <taxon>Planctomycetota</taxon>
        <taxon>Planctomycetia</taxon>
        <taxon>Pirellulales</taxon>
        <taxon>Lacipirellulaceae</taxon>
        <taxon>Bythopirellula</taxon>
    </lineage>
</organism>
<sequence>MVSGPDVQAAIFLAQSSEPTIPQPLRAILLMALLGIVLLGMLLIVGTMLGANWVRRLGRFRRGPAVPTDVEPIRRRPSNQVESGTANNFPEEGIETVISRDKPSKDTNFSQ</sequence>
<name>A0A5B9QBK9_9BACT</name>
<dbReference type="Proteomes" id="UP000323917">
    <property type="component" value="Chromosome"/>
</dbReference>
<keyword evidence="2" id="KW-0812">Transmembrane</keyword>
<protein>
    <submittedName>
        <fullName evidence="3">Uncharacterized protein</fullName>
    </submittedName>
</protein>
<dbReference type="AlphaFoldDB" id="A0A5B9QBK9"/>
<feature type="compositionally biased region" description="Polar residues" evidence="1">
    <location>
        <begin position="78"/>
        <end position="88"/>
    </location>
</feature>
<evidence type="ECO:0000313" key="4">
    <source>
        <dbReference type="Proteomes" id="UP000323917"/>
    </source>
</evidence>
<keyword evidence="2" id="KW-0472">Membrane</keyword>
<keyword evidence="2" id="KW-1133">Transmembrane helix</keyword>
<evidence type="ECO:0000313" key="3">
    <source>
        <dbReference type="EMBL" id="QEG34306.1"/>
    </source>
</evidence>
<evidence type="ECO:0000256" key="2">
    <source>
        <dbReference type="SAM" id="Phobius"/>
    </source>
</evidence>
<accession>A0A5B9QBK9</accession>
<proteinExistence type="predicted"/>
<dbReference type="EMBL" id="CP042913">
    <property type="protein sequence ID" value="QEG34306.1"/>
    <property type="molecule type" value="Genomic_DNA"/>
</dbReference>
<gene>
    <name evidence="3" type="ORF">Pr1d_15800</name>
</gene>
<reference evidence="3 4" key="1">
    <citation type="submission" date="2019-08" db="EMBL/GenBank/DDBJ databases">
        <title>Deep-cultivation of Planctomycetes and their phenomic and genomic characterization uncovers novel biology.</title>
        <authorList>
            <person name="Wiegand S."/>
            <person name="Jogler M."/>
            <person name="Boedeker C."/>
            <person name="Pinto D."/>
            <person name="Vollmers J."/>
            <person name="Rivas-Marin E."/>
            <person name="Kohn T."/>
            <person name="Peeters S.H."/>
            <person name="Heuer A."/>
            <person name="Rast P."/>
            <person name="Oberbeckmann S."/>
            <person name="Bunk B."/>
            <person name="Jeske O."/>
            <person name="Meyerdierks A."/>
            <person name="Storesund J.E."/>
            <person name="Kallscheuer N."/>
            <person name="Luecker S."/>
            <person name="Lage O.M."/>
            <person name="Pohl T."/>
            <person name="Merkel B.J."/>
            <person name="Hornburger P."/>
            <person name="Mueller R.-W."/>
            <person name="Bruemmer F."/>
            <person name="Labrenz M."/>
            <person name="Spormann A.M."/>
            <person name="Op den Camp H."/>
            <person name="Overmann J."/>
            <person name="Amann R."/>
            <person name="Jetten M.S.M."/>
            <person name="Mascher T."/>
            <person name="Medema M.H."/>
            <person name="Devos D.P."/>
            <person name="Kaster A.-K."/>
            <person name="Ovreas L."/>
            <person name="Rohde M."/>
            <person name="Galperin M.Y."/>
            <person name="Jogler C."/>
        </authorList>
    </citation>
    <scope>NUCLEOTIDE SEQUENCE [LARGE SCALE GENOMIC DNA]</scope>
    <source>
        <strain evidence="3 4">Pr1d</strain>
    </source>
</reference>
<feature type="transmembrane region" description="Helical" evidence="2">
    <location>
        <begin position="27"/>
        <end position="54"/>
    </location>
</feature>
<keyword evidence="4" id="KW-1185">Reference proteome</keyword>
<feature type="region of interest" description="Disordered" evidence="1">
    <location>
        <begin position="71"/>
        <end position="111"/>
    </location>
</feature>
<evidence type="ECO:0000256" key="1">
    <source>
        <dbReference type="SAM" id="MobiDB-lite"/>
    </source>
</evidence>
<dbReference type="KEGG" id="bgok:Pr1d_15800"/>